<dbReference type="Proteomes" id="UP001240678">
    <property type="component" value="Unassembled WGS sequence"/>
</dbReference>
<gene>
    <name evidence="2" type="ORF">CCOS01_08467</name>
</gene>
<name>A0AAI9YVG8_9PEZI</name>
<reference evidence="2 3" key="1">
    <citation type="submission" date="2016-10" db="EMBL/GenBank/DDBJ databases">
        <title>The genome sequence of Colletotrichum fioriniae PJ7.</title>
        <authorList>
            <person name="Baroncelli R."/>
        </authorList>
    </citation>
    <scope>NUCLEOTIDE SEQUENCE [LARGE SCALE GENOMIC DNA]</scope>
    <source>
        <strain evidence="2 3">IMI 309622</strain>
    </source>
</reference>
<dbReference type="RefSeq" id="XP_060312902.1">
    <property type="nucleotide sequence ID" value="XM_060456628.1"/>
</dbReference>
<feature type="region of interest" description="Disordered" evidence="1">
    <location>
        <begin position="62"/>
        <end position="109"/>
    </location>
</feature>
<comment type="caution">
    <text evidence="2">The sequence shown here is derived from an EMBL/GenBank/DDBJ whole genome shotgun (WGS) entry which is preliminary data.</text>
</comment>
<protein>
    <submittedName>
        <fullName evidence="2">Uncharacterized protein</fullName>
    </submittedName>
</protein>
<sequence>MLLLPLCFPRMCTSHPLLYGFGFMLDSSILVSLQSTILAYLVRPPVPPSSRGLCMSKRCQPEVRGPSCPFESISRRPGGGGGGRKTTRRPAPTLNGINGTNGDGTTTESTATPNWRVCVPFLVGGIRGREEFVWRIQPLYVRIGPFPAEVWANNAYHGRTQQPKYSQYGEFFRDIEEYAYASVLCET</sequence>
<dbReference type="EMBL" id="MOOE01000008">
    <property type="protein sequence ID" value="KAK1526049.1"/>
    <property type="molecule type" value="Genomic_DNA"/>
</dbReference>
<feature type="compositionally biased region" description="Low complexity" evidence="1">
    <location>
        <begin position="89"/>
        <end position="109"/>
    </location>
</feature>
<dbReference type="GeneID" id="85340175"/>
<evidence type="ECO:0000313" key="3">
    <source>
        <dbReference type="Proteomes" id="UP001240678"/>
    </source>
</evidence>
<accession>A0AAI9YVG8</accession>
<evidence type="ECO:0000256" key="1">
    <source>
        <dbReference type="SAM" id="MobiDB-lite"/>
    </source>
</evidence>
<organism evidence="2 3">
    <name type="scientific">Colletotrichum costaricense</name>
    <dbReference type="NCBI Taxonomy" id="1209916"/>
    <lineage>
        <taxon>Eukaryota</taxon>
        <taxon>Fungi</taxon>
        <taxon>Dikarya</taxon>
        <taxon>Ascomycota</taxon>
        <taxon>Pezizomycotina</taxon>
        <taxon>Sordariomycetes</taxon>
        <taxon>Hypocreomycetidae</taxon>
        <taxon>Glomerellales</taxon>
        <taxon>Glomerellaceae</taxon>
        <taxon>Colletotrichum</taxon>
        <taxon>Colletotrichum acutatum species complex</taxon>
    </lineage>
</organism>
<proteinExistence type="predicted"/>
<evidence type="ECO:0000313" key="2">
    <source>
        <dbReference type="EMBL" id="KAK1526049.1"/>
    </source>
</evidence>
<dbReference type="AlphaFoldDB" id="A0AAI9YVG8"/>
<keyword evidence="3" id="KW-1185">Reference proteome</keyword>